<keyword evidence="2 7" id="KW-0489">Methyltransferase</keyword>
<dbReference type="GO" id="GO:1904047">
    <property type="term" value="F:S-adenosyl-L-methionine binding"/>
    <property type="evidence" value="ECO:0007669"/>
    <property type="project" value="TreeGrafter"/>
</dbReference>
<keyword evidence="6" id="KW-0175">Coiled coil</keyword>
<keyword evidence="3" id="KW-0808">Transferase</keyword>
<dbReference type="PANTHER" id="PTHR30481">
    <property type="entry name" value="DNA ADENINE METHYLASE"/>
    <property type="match status" value="1"/>
</dbReference>
<dbReference type="SUPFAM" id="SSF53335">
    <property type="entry name" value="S-adenosyl-L-methionine-dependent methyltransferases"/>
    <property type="match status" value="1"/>
</dbReference>
<comment type="caution">
    <text evidence="7">The sequence shown here is derived from an EMBL/GenBank/DDBJ whole genome shotgun (WGS) entry which is preliminary data.</text>
</comment>
<dbReference type="InterPro" id="IPR012263">
    <property type="entry name" value="M_m6A_EcoRV"/>
</dbReference>
<evidence type="ECO:0000256" key="4">
    <source>
        <dbReference type="ARBA" id="ARBA00022691"/>
    </source>
</evidence>
<comment type="catalytic activity">
    <reaction evidence="5">
        <text>a 2'-deoxyadenosine in DNA + S-adenosyl-L-methionine = an N(6)-methyl-2'-deoxyadenosine in DNA + S-adenosyl-L-homocysteine + H(+)</text>
        <dbReference type="Rhea" id="RHEA:15197"/>
        <dbReference type="Rhea" id="RHEA-COMP:12418"/>
        <dbReference type="Rhea" id="RHEA-COMP:12419"/>
        <dbReference type="ChEBI" id="CHEBI:15378"/>
        <dbReference type="ChEBI" id="CHEBI:57856"/>
        <dbReference type="ChEBI" id="CHEBI:59789"/>
        <dbReference type="ChEBI" id="CHEBI:90615"/>
        <dbReference type="ChEBI" id="CHEBI:90616"/>
        <dbReference type="EC" id="2.1.1.72"/>
    </reaction>
</comment>
<evidence type="ECO:0000256" key="3">
    <source>
        <dbReference type="ARBA" id="ARBA00022679"/>
    </source>
</evidence>
<name>A0AAW9K4H7_CARML</name>
<dbReference type="EMBL" id="JAVBVO010000024">
    <property type="protein sequence ID" value="MDZ5760691.1"/>
    <property type="molecule type" value="Genomic_DNA"/>
</dbReference>
<evidence type="ECO:0000256" key="5">
    <source>
        <dbReference type="ARBA" id="ARBA00047942"/>
    </source>
</evidence>
<dbReference type="AlphaFoldDB" id="A0AAW9K4H7"/>
<dbReference type="GO" id="GO:0032259">
    <property type="term" value="P:methylation"/>
    <property type="evidence" value="ECO:0007669"/>
    <property type="project" value="UniProtKB-KW"/>
</dbReference>
<proteinExistence type="predicted"/>
<dbReference type="InterPro" id="IPR029063">
    <property type="entry name" value="SAM-dependent_MTases_sf"/>
</dbReference>
<dbReference type="PIRSF" id="PIRSF000398">
    <property type="entry name" value="M_m6A_EcoRV"/>
    <property type="match status" value="1"/>
</dbReference>
<keyword evidence="4" id="KW-0949">S-adenosyl-L-methionine</keyword>
<sequence>MKRLLNYAGSKWSMAQKIIDLMPAHKSYLEPYGGSLAIFMNKDKCVLETINDIDGRLVNMYEQIRLYPEELAKLCDFTLYSRKEFENALEISSNDLEDARRMLVRCWFSIGGMITRNSFKRNVSWKGPYNTFEWNDVPNRIIEASRRLKDAQIECKDALDLIQENNSKDVLIYADPPYLSKTRTSKQYINEYSVDQHIELLEVLNDHKGYVILSGYDSDIYQKYLEGWYMVKHEVSVGITNLKKKKAEEVIWCNFEPPGQISILEILENR</sequence>
<feature type="coiled-coil region" evidence="6">
    <location>
        <begin position="141"/>
        <end position="168"/>
    </location>
</feature>
<protein>
    <recommendedName>
        <fullName evidence="1">site-specific DNA-methyltransferase (adenine-specific)</fullName>
        <ecNumber evidence="1">2.1.1.72</ecNumber>
    </recommendedName>
</protein>
<dbReference type="Pfam" id="PF02086">
    <property type="entry name" value="MethyltransfD12"/>
    <property type="match status" value="1"/>
</dbReference>
<reference evidence="7" key="1">
    <citation type="submission" date="2023-08" db="EMBL/GenBank/DDBJ databases">
        <title>Genomic characterization of piscicolin 126 produced by Carnobacterium maltaromaticum CM22 strain isolated from salmon (Salmo salar).</title>
        <authorList>
            <person name="Gonzalez-Gragera E."/>
            <person name="Garcia-Lopez J.D."/>
            <person name="Teso-Perez C."/>
            <person name="Gimenez-Hernandez I."/>
            <person name="Peralta-Sanchez J.M."/>
            <person name="Valdivia E."/>
            <person name="Montalban-Lopez M."/>
            <person name="Martin-Platero A.M."/>
            <person name="Banos A."/>
            <person name="Martinez-Bueno M."/>
        </authorList>
    </citation>
    <scope>NUCLEOTIDE SEQUENCE</scope>
    <source>
        <strain evidence="7">CM22</strain>
    </source>
</reference>
<dbReference type="GO" id="GO:0006298">
    <property type="term" value="P:mismatch repair"/>
    <property type="evidence" value="ECO:0007669"/>
    <property type="project" value="TreeGrafter"/>
</dbReference>
<dbReference type="EC" id="2.1.1.72" evidence="1"/>
<dbReference type="PANTHER" id="PTHR30481:SF4">
    <property type="entry name" value="SITE-SPECIFIC DNA-METHYLTRANSFERASE (ADENINE-SPECIFIC)"/>
    <property type="match status" value="1"/>
</dbReference>
<dbReference type="GO" id="GO:0009007">
    <property type="term" value="F:site-specific DNA-methyltransferase (adenine-specific) activity"/>
    <property type="evidence" value="ECO:0007669"/>
    <property type="project" value="UniProtKB-EC"/>
</dbReference>
<gene>
    <name evidence="7" type="ORF">RAK27_18780</name>
</gene>
<dbReference type="RefSeq" id="WP_322809846.1">
    <property type="nucleotide sequence ID" value="NZ_JAVBVO010000024.1"/>
</dbReference>
<evidence type="ECO:0000256" key="1">
    <source>
        <dbReference type="ARBA" id="ARBA00011900"/>
    </source>
</evidence>
<dbReference type="GO" id="GO:0009307">
    <property type="term" value="P:DNA restriction-modification system"/>
    <property type="evidence" value="ECO:0007669"/>
    <property type="project" value="InterPro"/>
</dbReference>
<dbReference type="Proteomes" id="UP001290462">
    <property type="component" value="Unassembled WGS sequence"/>
</dbReference>
<dbReference type="InterPro" id="IPR002052">
    <property type="entry name" value="DNA_methylase_N6_adenine_CS"/>
</dbReference>
<dbReference type="GO" id="GO:0043565">
    <property type="term" value="F:sequence-specific DNA binding"/>
    <property type="evidence" value="ECO:0007669"/>
    <property type="project" value="TreeGrafter"/>
</dbReference>
<dbReference type="PROSITE" id="PS00092">
    <property type="entry name" value="N6_MTASE"/>
    <property type="match status" value="1"/>
</dbReference>
<evidence type="ECO:0000313" key="7">
    <source>
        <dbReference type="EMBL" id="MDZ5760691.1"/>
    </source>
</evidence>
<dbReference type="InterPro" id="IPR012327">
    <property type="entry name" value="MeTrfase_D12"/>
</dbReference>
<dbReference type="PRINTS" id="PR00505">
    <property type="entry name" value="D12N6MTFRASE"/>
</dbReference>
<evidence type="ECO:0000256" key="2">
    <source>
        <dbReference type="ARBA" id="ARBA00022603"/>
    </source>
</evidence>
<dbReference type="Gene3D" id="3.40.50.150">
    <property type="entry name" value="Vaccinia Virus protein VP39"/>
    <property type="match status" value="2"/>
</dbReference>
<accession>A0AAW9K4H7</accession>
<evidence type="ECO:0000313" key="8">
    <source>
        <dbReference type="Proteomes" id="UP001290462"/>
    </source>
</evidence>
<evidence type="ECO:0000256" key="6">
    <source>
        <dbReference type="SAM" id="Coils"/>
    </source>
</evidence>
<organism evidence="7 8">
    <name type="scientific">Carnobacterium maltaromaticum</name>
    <name type="common">Carnobacterium piscicola</name>
    <dbReference type="NCBI Taxonomy" id="2751"/>
    <lineage>
        <taxon>Bacteria</taxon>
        <taxon>Bacillati</taxon>
        <taxon>Bacillota</taxon>
        <taxon>Bacilli</taxon>
        <taxon>Lactobacillales</taxon>
        <taxon>Carnobacteriaceae</taxon>
        <taxon>Carnobacterium</taxon>
    </lineage>
</organism>